<dbReference type="InterPro" id="IPR036397">
    <property type="entry name" value="RNaseH_sf"/>
</dbReference>
<dbReference type="InterPro" id="IPR052160">
    <property type="entry name" value="Gypsy_RT_Integrase-like"/>
</dbReference>
<dbReference type="AlphaFoldDB" id="A0A438ESM5"/>
<organism evidence="2 3">
    <name type="scientific">Vitis vinifera</name>
    <name type="common">Grape</name>
    <dbReference type="NCBI Taxonomy" id="29760"/>
    <lineage>
        <taxon>Eukaryota</taxon>
        <taxon>Viridiplantae</taxon>
        <taxon>Streptophyta</taxon>
        <taxon>Embryophyta</taxon>
        <taxon>Tracheophyta</taxon>
        <taxon>Spermatophyta</taxon>
        <taxon>Magnoliopsida</taxon>
        <taxon>eudicotyledons</taxon>
        <taxon>Gunneridae</taxon>
        <taxon>Pentapetalae</taxon>
        <taxon>rosids</taxon>
        <taxon>Vitales</taxon>
        <taxon>Vitaceae</taxon>
        <taxon>Viteae</taxon>
        <taxon>Vitis</taxon>
    </lineage>
</organism>
<dbReference type="InterPro" id="IPR012337">
    <property type="entry name" value="RNaseH-like_sf"/>
</dbReference>
<dbReference type="Pfam" id="PF17921">
    <property type="entry name" value="Integrase_H2C2"/>
    <property type="match status" value="1"/>
</dbReference>
<protein>
    <recommendedName>
        <fullName evidence="1">Integrase zinc-binding domain-containing protein</fullName>
    </recommendedName>
</protein>
<dbReference type="EMBL" id="QGNW01001194">
    <property type="protein sequence ID" value="RVW50667.1"/>
    <property type="molecule type" value="Genomic_DNA"/>
</dbReference>
<dbReference type="Gene3D" id="1.10.340.70">
    <property type="match status" value="1"/>
</dbReference>
<reference evidence="2 3" key="1">
    <citation type="journal article" date="2018" name="PLoS Genet.">
        <title>Population sequencing reveals clonal diversity and ancestral inbreeding in the grapevine cultivar Chardonnay.</title>
        <authorList>
            <person name="Roach M.J."/>
            <person name="Johnson D.L."/>
            <person name="Bohlmann J."/>
            <person name="van Vuuren H.J."/>
            <person name="Jones S.J."/>
            <person name="Pretorius I.S."/>
            <person name="Schmidt S.A."/>
            <person name="Borneman A.R."/>
        </authorList>
    </citation>
    <scope>NUCLEOTIDE SEQUENCE [LARGE SCALE GENOMIC DNA]</scope>
    <source>
        <strain evidence="3">cv. Chardonnay</strain>
        <tissue evidence="2">Leaf</tissue>
    </source>
</reference>
<evidence type="ECO:0000259" key="1">
    <source>
        <dbReference type="Pfam" id="PF17921"/>
    </source>
</evidence>
<feature type="domain" description="Integrase zinc-binding" evidence="1">
    <location>
        <begin position="27"/>
        <end position="80"/>
    </location>
</feature>
<dbReference type="SUPFAM" id="SSF53098">
    <property type="entry name" value="Ribonuclease H-like"/>
    <property type="match status" value="1"/>
</dbReference>
<dbReference type="Proteomes" id="UP000288805">
    <property type="component" value="Unassembled WGS sequence"/>
</dbReference>
<sequence>MKQILDCSFHRLGDVGQIMSRVANGGLKRKLLRETHDAKWEGHSGEERTLALLARSYYWSKMGEDVQAYVKSYLVFQMDKIEKKKVELFKLLGSELKFSTANHPQTNEQTERINALLEEYLKHYSKMFLEVARQKAGGNSLVAYKLAQEMLDEALDFLEKATRQMKKYVDRDQRPLKFQVAYMLKLLERLKHHPTFHVNFLKSYHGDLDGERVQTKRTPPLVMKQFDQEKGTSKVEATWENDVTLWQFEEAVWMYWQTKLTRASTSVGAQCPMHQEGTAIGVMSWLVDVEP</sequence>
<dbReference type="PANTHER" id="PTHR47266">
    <property type="entry name" value="ENDONUCLEASE-RELATED"/>
    <property type="match status" value="1"/>
</dbReference>
<evidence type="ECO:0000313" key="3">
    <source>
        <dbReference type="Proteomes" id="UP000288805"/>
    </source>
</evidence>
<comment type="caution">
    <text evidence="2">The sequence shown here is derived from an EMBL/GenBank/DDBJ whole genome shotgun (WGS) entry which is preliminary data.</text>
</comment>
<name>A0A438ESM5_VITVI</name>
<dbReference type="GO" id="GO:0003676">
    <property type="term" value="F:nucleic acid binding"/>
    <property type="evidence" value="ECO:0007669"/>
    <property type="project" value="InterPro"/>
</dbReference>
<dbReference type="InterPro" id="IPR041588">
    <property type="entry name" value="Integrase_H2C2"/>
</dbReference>
<gene>
    <name evidence="2" type="ORF">CK203_073397</name>
</gene>
<accession>A0A438ESM5</accession>
<evidence type="ECO:0000313" key="2">
    <source>
        <dbReference type="EMBL" id="RVW50667.1"/>
    </source>
</evidence>
<proteinExistence type="predicted"/>
<dbReference type="Gene3D" id="3.30.420.10">
    <property type="entry name" value="Ribonuclease H-like superfamily/Ribonuclease H"/>
    <property type="match status" value="1"/>
</dbReference>